<dbReference type="EMBL" id="CABQ01000143">
    <property type="protein sequence ID" value="CBI07792.1"/>
    <property type="molecule type" value="Genomic_DNA"/>
</dbReference>
<accession>E6QKM2</accession>
<proteinExistence type="predicted"/>
<gene>
    <name evidence="1" type="ORF">CARN6_1182</name>
</gene>
<comment type="caution">
    <text evidence="1">The sequence shown here is derived from an EMBL/GenBank/DDBJ whole genome shotgun (WGS) entry which is preliminary data.</text>
</comment>
<reference evidence="1" key="1">
    <citation type="submission" date="2009-10" db="EMBL/GenBank/DDBJ databases">
        <title>Diversity of trophic interactions inside an arsenic-rich microbial ecosystem.</title>
        <authorList>
            <person name="Bertin P.N."/>
            <person name="Heinrich-Salmeron A."/>
            <person name="Pelletier E."/>
            <person name="Goulhen-Chollet F."/>
            <person name="Arsene-Ploetze F."/>
            <person name="Gallien S."/>
            <person name="Calteau A."/>
            <person name="Vallenet D."/>
            <person name="Casiot C."/>
            <person name="Chane-Woon-Ming B."/>
            <person name="Giloteaux L."/>
            <person name="Barakat M."/>
            <person name="Bonnefoy V."/>
            <person name="Bruneel O."/>
            <person name="Chandler M."/>
            <person name="Cleiss J."/>
            <person name="Duran R."/>
            <person name="Elbaz-Poulichet F."/>
            <person name="Fonknechten N."/>
            <person name="Lauga B."/>
            <person name="Mornico D."/>
            <person name="Ortet P."/>
            <person name="Schaeffer C."/>
            <person name="Siguier P."/>
            <person name="Alexander Thil Smith A."/>
            <person name="Van Dorsselaer A."/>
            <person name="Weissenbach J."/>
            <person name="Medigue C."/>
            <person name="Le Paslier D."/>
        </authorList>
    </citation>
    <scope>NUCLEOTIDE SEQUENCE</scope>
</reference>
<sequence length="184" mass="20325">MTIGAVVLLLVVSGLVLSLDKALHSRHRNRRMAMISTQILPFAGDKVVSIRAASRPAMKSLKSLLRWIDAAEFEQLRSSDSEILVFRVVDTEQSAEEATTERGELAVTLDCVRDLLHWIPQQARMVFYRTEGWSPQLVERLLDVTDGRNILLLRGSATLSFAGLNSVTLRASADSSASEEAQCS</sequence>
<organism evidence="1">
    <name type="scientific">mine drainage metagenome</name>
    <dbReference type="NCBI Taxonomy" id="410659"/>
    <lineage>
        <taxon>unclassified sequences</taxon>
        <taxon>metagenomes</taxon>
        <taxon>ecological metagenomes</taxon>
    </lineage>
</organism>
<evidence type="ECO:0000313" key="1">
    <source>
        <dbReference type="EMBL" id="CBI07792.1"/>
    </source>
</evidence>
<dbReference type="AlphaFoldDB" id="E6QKM2"/>
<protein>
    <submittedName>
        <fullName evidence="1">Uncharacterized protein</fullName>
    </submittedName>
</protein>
<name>E6QKM2_9ZZZZ</name>